<reference evidence="3 4" key="1">
    <citation type="submission" date="2018-12" db="EMBL/GenBank/DDBJ databases">
        <title>Draft genome sequence of Embleya hyalina NBRC 13850T.</title>
        <authorList>
            <person name="Komaki H."/>
            <person name="Hosoyama A."/>
            <person name="Kimura A."/>
            <person name="Ichikawa N."/>
            <person name="Tamura T."/>
        </authorList>
    </citation>
    <scope>NUCLEOTIDE SEQUENCE [LARGE SCALE GENOMIC DNA]</scope>
    <source>
        <strain evidence="3 4">NBRC 13850</strain>
    </source>
</reference>
<dbReference type="PANTHER" id="PTHR30383:SF5">
    <property type="entry name" value="SGNH HYDROLASE-TYPE ESTERASE DOMAIN-CONTAINING PROTEIN"/>
    <property type="match status" value="1"/>
</dbReference>
<evidence type="ECO:0000313" key="4">
    <source>
        <dbReference type="Proteomes" id="UP000286931"/>
    </source>
</evidence>
<dbReference type="RefSeq" id="WP_160161387.1">
    <property type="nucleotide sequence ID" value="NZ_BIFH01000016.1"/>
</dbReference>
<accession>A0A401YJY3</accession>
<organism evidence="3 4">
    <name type="scientific">Embleya hyalina</name>
    <dbReference type="NCBI Taxonomy" id="516124"/>
    <lineage>
        <taxon>Bacteria</taxon>
        <taxon>Bacillati</taxon>
        <taxon>Actinomycetota</taxon>
        <taxon>Actinomycetes</taxon>
        <taxon>Kitasatosporales</taxon>
        <taxon>Streptomycetaceae</taxon>
        <taxon>Embleya</taxon>
    </lineage>
</organism>
<dbReference type="InterPro" id="IPR051532">
    <property type="entry name" value="Ester_Hydrolysis_Enzymes"/>
</dbReference>
<evidence type="ECO:0000256" key="1">
    <source>
        <dbReference type="SAM" id="MobiDB-lite"/>
    </source>
</evidence>
<evidence type="ECO:0000313" key="3">
    <source>
        <dbReference type="EMBL" id="GCD94896.1"/>
    </source>
</evidence>
<dbReference type="InterPro" id="IPR036514">
    <property type="entry name" value="SGNH_hydro_sf"/>
</dbReference>
<dbReference type="EMBL" id="BIFH01000016">
    <property type="protein sequence ID" value="GCD94896.1"/>
    <property type="molecule type" value="Genomic_DNA"/>
</dbReference>
<dbReference type="AlphaFoldDB" id="A0A401YJY3"/>
<dbReference type="Proteomes" id="UP000286931">
    <property type="component" value="Unassembled WGS sequence"/>
</dbReference>
<dbReference type="SUPFAM" id="SSF52266">
    <property type="entry name" value="SGNH hydrolase"/>
    <property type="match status" value="1"/>
</dbReference>
<dbReference type="Gene3D" id="3.40.50.1110">
    <property type="entry name" value="SGNH hydrolase"/>
    <property type="match status" value="2"/>
</dbReference>
<dbReference type="InterPro" id="IPR013830">
    <property type="entry name" value="SGNH_hydro"/>
</dbReference>
<feature type="region of interest" description="Disordered" evidence="1">
    <location>
        <begin position="196"/>
        <end position="220"/>
    </location>
</feature>
<sequence>MSGATHEVPVMIAGDAIGHVGGGARTWRYRLWRHLRAHDVRLDLVGSDDPLDDIRAEVAEYRPDYLLVLLGVDELRRPPVDPGRFEADLRASIADARRANPNLRIVLGHVLPTHHAGPDPEFAARAAGYNTRIDAIAADLDTADSPIVVAGTDAEFDAGDHTADGLHPNPAGEVRIAAAFADALADRFHLGAHYPRPLPRAAGGATGPHPHRDRADLDPE</sequence>
<comment type="caution">
    <text evidence="3">The sequence shown here is derived from an EMBL/GenBank/DDBJ whole genome shotgun (WGS) entry which is preliminary data.</text>
</comment>
<dbReference type="PANTHER" id="PTHR30383">
    <property type="entry name" value="THIOESTERASE 1/PROTEASE 1/LYSOPHOSPHOLIPASE L1"/>
    <property type="match status" value="1"/>
</dbReference>
<gene>
    <name evidence="3" type="ORF">EHYA_02565</name>
</gene>
<dbReference type="Pfam" id="PF13472">
    <property type="entry name" value="Lipase_GDSL_2"/>
    <property type="match status" value="1"/>
</dbReference>
<proteinExistence type="predicted"/>
<feature type="domain" description="SGNH hydrolase-type esterase" evidence="2">
    <location>
        <begin position="22"/>
        <end position="172"/>
    </location>
</feature>
<dbReference type="GO" id="GO:0004622">
    <property type="term" value="F:phosphatidylcholine lysophospholipase activity"/>
    <property type="evidence" value="ECO:0007669"/>
    <property type="project" value="TreeGrafter"/>
</dbReference>
<name>A0A401YJY3_9ACTN</name>
<keyword evidence="4" id="KW-1185">Reference proteome</keyword>
<dbReference type="OrthoDB" id="5168887at2"/>
<evidence type="ECO:0000259" key="2">
    <source>
        <dbReference type="Pfam" id="PF13472"/>
    </source>
</evidence>
<protein>
    <recommendedName>
        <fullName evidence="2">SGNH hydrolase-type esterase domain-containing protein</fullName>
    </recommendedName>
</protein>